<protein>
    <submittedName>
        <fullName evidence="2">Uncharacterized protein</fullName>
    </submittedName>
</protein>
<evidence type="ECO:0000313" key="2">
    <source>
        <dbReference type="EMBL" id="KAA8495186.1"/>
    </source>
</evidence>
<keyword evidence="3" id="KW-1185">Reference proteome</keyword>
<reference evidence="3" key="1">
    <citation type="journal article" date="2019" name="Nat. Commun.">
        <title>Expansion of phycobilisome linker gene families in mesophilic red algae.</title>
        <authorList>
            <person name="Lee J."/>
            <person name="Kim D."/>
            <person name="Bhattacharya D."/>
            <person name="Yoon H.S."/>
        </authorList>
    </citation>
    <scope>NUCLEOTIDE SEQUENCE [LARGE SCALE GENOMIC DNA]</scope>
    <source>
        <strain evidence="3">CCMP 1328</strain>
    </source>
</reference>
<dbReference type="AlphaFoldDB" id="A0A5J4YV06"/>
<proteinExistence type="predicted"/>
<dbReference type="Proteomes" id="UP000324585">
    <property type="component" value="Unassembled WGS sequence"/>
</dbReference>
<feature type="region of interest" description="Disordered" evidence="1">
    <location>
        <begin position="61"/>
        <end position="82"/>
    </location>
</feature>
<accession>A0A5J4YV06</accession>
<dbReference type="EMBL" id="VRMN01000004">
    <property type="protein sequence ID" value="KAA8495186.1"/>
    <property type="molecule type" value="Genomic_DNA"/>
</dbReference>
<feature type="compositionally biased region" description="Low complexity" evidence="1">
    <location>
        <begin position="66"/>
        <end position="77"/>
    </location>
</feature>
<evidence type="ECO:0000256" key="1">
    <source>
        <dbReference type="SAM" id="MobiDB-lite"/>
    </source>
</evidence>
<name>A0A5J4YV06_PORPP</name>
<evidence type="ECO:0000313" key="3">
    <source>
        <dbReference type="Proteomes" id="UP000324585"/>
    </source>
</evidence>
<gene>
    <name evidence="2" type="ORF">FVE85_3427</name>
</gene>
<organism evidence="2 3">
    <name type="scientific">Porphyridium purpureum</name>
    <name type="common">Red alga</name>
    <name type="synonym">Porphyridium cruentum</name>
    <dbReference type="NCBI Taxonomy" id="35688"/>
    <lineage>
        <taxon>Eukaryota</taxon>
        <taxon>Rhodophyta</taxon>
        <taxon>Bangiophyceae</taxon>
        <taxon>Porphyridiales</taxon>
        <taxon>Porphyridiaceae</taxon>
        <taxon>Porphyridium</taxon>
    </lineage>
</organism>
<sequence>MYSMLWTARSTNKDAYMSRVQRYLARSNDFRRIKVPKHNPASQISPHVFQEPNYRHVAGQMPASDAPAIGGNNAPANKVRPNQIGDSTFFQVLLVK</sequence>
<comment type="caution">
    <text evidence="2">The sequence shown here is derived from an EMBL/GenBank/DDBJ whole genome shotgun (WGS) entry which is preliminary data.</text>
</comment>